<organism evidence="1">
    <name type="scientific">Anguilla anguilla</name>
    <name type="common">European freshwater eel</name>
    <name type="synonym">Muraena anguilla</name>
    <dbReference type="NCBI Taxonomy" id="7936"/>
    <lineage>
        <taxon>Eukaryota</taxon>
        <taxon>Metazoa</taxon>
        <taxon>Chordata</taxon>
        <taxon>Craniata</taxon>
        <taxon>Vertebrata</taxon>
        <taxon>Euteleostomi</taxon>
        <taxon>Actinopterygii</taxon>
        <taxon>Neopterygii</taxon>
        <taxon>Teleostei</taxon>
        <taxon>Anguilliformes</taxon>
        <taxon>Anguillidae</taxon>
        <taxon>Anguilla</taxon>
    </lineage>
</organism>
<reference evidence="1" key="2">
    <citation type="journal article" date="2015" name="Fish Shellfish Immunol.">
        <title>Early steps in the European eel (Anguilla anguilla)-Vibrio vulnificus interaction in the gills: Role of the RtxA13 toxin.</title>
        <authorList>
            <person name="Callol A."/>
            <person name="Pajuelo D."/>
            <person name="Ebbesson L."/>
            <person name="Teles M."/>
            <person name="MacKenzie S."/>
            <person name="Amaro C."/>
        </authorList>
    </citation>
    <scope>NUCLEOTIDE SEQUENCE</scope>
</reference>
<name>A0A0E9P8P3_ANGAN</name>
<evidence type="ECO:0000313" key="1">
    <source>
        <dbReference type="EMBL" id="JAH00440.1"/>
    </source>
</evidence>
<proteinExistence type="predicted"/>
<reference evidence="1" key="1">
    <citation type="submission" date="2014-11" db="EMBL/GenBank/DDBJ databases">
        <authorList>
            <person name="Amaro Gonzalez C."/>
        </authorList>
    </citation>
    <scope>NUCLEOTIDE SEQUENCE</scope>
</reference>
<dbReference type="EMBL" id="GBXM01108137">
    <property type="protein sequence ID" value="JAH00440.1"/>
    <property type="molecule type" value="Transcribed_RNA"/>
</dbReference>
<dbReference type="AlphaFoldDB" id="A0A0E9P8P3"/>
<sequence>MQSLCVHCCGDFQSFLTHHMHRFTDRPAKL</sequence>
<accession>A0A0E9P8P3</accession>
<protein>
    <submittedName>
        <fullName evidence="1">Uncharacterized protein</fullName>
    </submittedName>
</protein>